<dbReference type="InterPro" id="IPR018535">
    <property type="entry name" value="DUF1996"/>
</dbReference>
<feature type="domain" description="DUF1996" evidence="3">
    <location>
        <begin position="36"/>
        <end position="176"/>
    </location>
</feature>
<evidence type="ECO:0000256" key="1">
    <source>
        <dbReference type="SAM" id="MobiDB-lite"/>
    </source>
</evidence>
<feature type="chain" id="PRO_5046812266" description="DUF1996 domain-containing protein" evidence="2">
    <location>
        <begin position="22"/>
        <end position="358"/>
    </location>
</feature>
<evidence type="ECO:0000313" key="5">
    <source>
        <dbReference type="Proteomes" id="UP001446871"/>
    </source>
</evidence>
<dbReference type="PANTHER" id="PTHR43662:SF3">
    <property type="entry name" value="DOMAIN PROTEIN, PUTATIVE (AFU_ORTHOLOGUE AFUA_6G11970)-RELATED"/>
    <property type="match status" value="1"/>
</dbReference>
<reference evidence="4 5" key="1">
    <citation type="submission" date="2023-01" db="EMBL/GenBank/DDBJ databases">
        <title>Analysis of 21 Apiospora genomes using comparative genomics revels a genus with tremendous synthesis potential of carbohydrate active enzymes and secondary metabolites.</title>
        <authorList>
            <person name="Sorensen T."/>
        </authorList>
    </citation>
    <scope>NUCLEOTIDE SEQUENCE [LARGE SCALE GENOMIC DNA]</scope>
    <source>
        <strain evidence="4 5">CBS 83171</strain>
    </source>
</reference>
<sequence>MRFQRAQVAAGLLSALPGAQALLRFSCSQLVVERLDPLVNPGVVGSPICTKSLNAFNATMDPSKLDIPGTATCTTCQFAEDFSNYWTAVLFFRARNGTYHRVPQKGNVFFEQANGGMTGFRMIVGDPMERTAAGAAKYRQLTYTCLQNSMTRTGETKNLPPKPCPAGIMANIRFPTYVFPRQEAPHPLYSVGHSPALLTNHPFHTPDAGTARTSTAPTTPATSPTPRAAPSRAGVPAPSTHPVKIPQLFYEVIWDTTKFNNQAADWPADGSQPFVWSYGDATGYGTHGDYVFGWKGDALQRAMDQNCQNSQCNGLKSQSLQQGNQCTVQTTVDERIDGWLDELPGGMAVTDASGKVIH</sequence>
<keyword evidence="2" id="KW-0732">Signal</keyword>
<dbReference type="EMBL" id="JAQQWM010000003">
    <property type="protein sequence ID" value="KAK8071952.1"/>
    <property type="molecule type" value="Genomic_DNA"/>
</dbReference>
<name>A0ABR1VLC9_9PEZI</name>
<evidence type="ECO:0000313" key="4">
    <source>
        <dbReference type="EMBL" id="KAK8071952.1"/>
    </source>
</evidence>
<feature type="region of interest" description="Disordered" evidence="1">
    <location>
        <begin position="199"/>
        <end position="240"/>
    </location>
</feature>
<dbReference type="PANTHER" id="PTHR43662">
    <property type="match status" value="1"/>
</dbReference>
<accession>A0ABR1VLC9</accession>
<feature type="compositionally biased region" description="Low complexity" evidence="1">
    <location>
        <begin position="210"/>
        <end position="233"/>
    </location>
</feature>
<feature type="signal peptide" evidence="2">
    <location>
        <begin position="1"/>
        <end position="21"/>
    </location>
</feature>
<evidence type="ECO:0000256" key="2">
    <source>
        <dbReference type="SAM" id="SignalP"/>
    </source>
</evidence>
<protein>
    <recommendedName>
        <fullName evidence="3">DUF1996 domain-containing protein</fullName>
    </recommendedName>
</protein>
<proteinExistence type="predicted"/>
<comment type="caution">
    <text evidence="4">The sequence shown here is derived from an EMBL/GenBank/DDBJ whole genome shotgun (WGS) entry which is preliminary data.</text>
</comment>
<evidence type="ECO:0000259" key="3">
    <source>
        <dbReference type="Pfam" id="PF09362"/>
    </source>
</evidence>
<keyword evidence="5" id="KW-1185">Reference proteome</keyword>
<gene>
    <name evidence="4" type="ORF">PG996_005300</name>
</gene>
<dbReference type="Pfam" id="PF09362">
    <property type="entry name" value="DUF1996"/>
    <property type="match status" value="2"/>
</dbReference>
<feature type="domain" description="DUF1996" evidence="3">
    <location>
        <begin position="234"/>
        <end position="294"/>
    </location>
</feature>
<organism evidence="4 5">
    <name type="scientific">Apiospora saccharicola</name>
    <dbReference type="NCBI Taxonomy" id="335842"/>
    <lineage>
        <taxon>Eukaryota</taxon>
        <taxon>Fungi</taxon>
        <taxon>Dikarya</taxon>
        <taxon>Ascomycota</taxon>
        <taxon>Pezizomycotina</taxon>
        <taxon>Sordariomycetes</taxon>
        <taxon>Xylariomycetidae</taxon>
        <taxon>Amphisphaeriales</taxon>
        <taxon>Apiosporaceae</taxon>
        <taxon>Apiospora</taxon>
    </lineage>
</organism>
<dbReference type="Proteomes" id="UP001446871">
    <property type="component" value="Unassembled WGS sequence"/>
</dbReference>